<accession>X1U0C5</accession>
<dbReference type="AlphaFoldDB" id="X1U0C5"/>
<dbReference type="Gene3D" id="3.40.50.2000">
    <property type="entry name" value="Glycogen Phosphorylase B"/>
    <property type="match status" value="1"/>
</dbReference>
<dbReference type="InterPro" id="IPR055259">
    <property type="entry name" value="YkvP/CgeB_Glyco_trans-like"/>
</dbReference>
<proteinExistence type="predicted"/>
<sequence>CSIGEEMNILLVTPLYSQHYDAGHLWLRALNQLGHSVQVWDYRLDRNPPPFAHYPEATIVLKGENVDPMELPSPKFNYWPDALERTPGIEKTLKLYDRAFGLVKPLPDWMEWIPTGWDPAIHKDLGLLKAMRTIYVGTANSGYKADMIHRIKPDLVYGNGWRSSPEFGPRYLHDLTYALNHAEVLIDVHQSPDAGPNRKLFECIACGFTIVDKVPGVEEILGWGLTNQVTFKTPEEARELIKYYLERPKEKEKIWQLEREKIQEYTYEKVVKKVL</sequence>
<reference evidence="2" key="1">
    <citation type="journal article" date="2014" name="Front. Microbiol.">
        <title>High frequency of phylogenetically diverse reductive dehalogenase-homologous genes in deep subseafloor sedimentary metagenomes.</title>
        <authorList>
            <person name="Kawai M."/>
            <person name="Futagami T."/>
            <person name="Toyoda A."/>
            <person name="Takaki Y."/>
            <person name="Nishi S."/>
            <person name="Hori S."/>
            <person name="Arai W."/>
            <person name="Tsubouchi T."/>
            <person name="Morono Y."/>
            <person name="Uchiyama I."/>
            <person name="Ito T."/>
            <person name="Fujiyama A."/>
            <person name="Inagaki F."/>
            <person name="Takami H."/>
        </authorList>
    </citation>
    <scope>NUCLEOTIDE SEQUENCE</scope>
    <source>
        <strain evidence="2">Expedition CK06-06</strain>
    </source>
</reference>
<gene>
    <name evidence="2" type="ORF">S12H4_32804</name>
</gene>
<evidence type="ECO:0000259" key="1">
    <source>
        <dbReference type="Pfam" id="PF13524"/>
    </source>
</evidence>
<dbReference type="Pfam" id="PF13524">
    <property type="entry name" value="Glyco_trans_1_2"/>
    <property type="match status" value="1"/>
</dbReference>
<protein>
    <recommendedName>
        <fullName evidence="1">Spore protein YkvP/CgeB glycosyl transferase-like domain-containing protein</fullName>
    </recommendedName>
</protein>
<name>X1U0C5_9ZZZZ</name>
<evidence type="ECO:0000313" key="2">
    <source>
        <dbReference type="EMBL" id="GAI93310.1"/>
    </source>
</evidence>
<dbReference type="EMBL" id="BARW01019264">
    <property type="protein sequence ID" value="GAI93310.1"/>
    <property type="molecule type" value="Genomic_DNA"/>
</dbReference>
<organism evidence="2">
    <name type="scientific">marine sediment metagenome</name>
    <dbReference type="NCBI Taxonomy" id="412755"/>
    <lineage>
        <taxon>unclassified sequences</taxon>
        <taxon>metagenomes</taxon>
        <taxon>ecological metagenomes</taxon>
    </lineage>
</organism>
<feature type="domain" description="Spore protein YkvP/CgeB glycosyl transferase-like" evidence="1">
    <location>
        <begin position="155"/>
        <end position="274"/>
    </location>
</feature>
<comment type="caution">
    <text evidence="2">The sequence shown here is derived from an EMBL/GenBank/DDBJ whole genome shotgun (WGS) entry which is preliminary data.</text>
</comment>
<feature type="non-terminal residue" evidence="2">
    <location>
        <position position="1"/>
    </location>
</feature>
<feature type="non-terminal residue" evidence="2">
    <location>
        <position position="275"/>
    </location>
</feature>